<accession>A0A7C8IYI3</accession>
<organism evidence="2 3">
    <name type="scientific">Orbilia oligospora</name>
    <name type="common">Nematode-trapping fungus</name>
    <name type="synonym">Arthrobotrys oligospora</name>
    <dbReference type="NCBI Taxonomy" id="2813651"/>
    <lineage>
        <taxon>Eukaryota</taxon>
        <taxon>Fungi</taxon>
        <taxon>Dikarya</taxon>
        <taxon>Ascomycota</taxon>
        <taxon>Pezizomycotina</taxon>
        <taxon>Orbiliomycetes</taxon>
        <taxon>Orbiliales</taxon>
        <taxon>Orbiliaceae</taxon>
        <taxon>Orbilia</taxon>
    </lineage>
</organism>
<reference evidence="2 3" key="1">
    <citation type="submission" date="2019-06" db="EMBL/GenBank/DDBJ databases">
        <authorList>
            <person name="Palmer J.M."/>
        </authorList>
    </citation>
    <scope>NUCLEOTIDE SEQUENCE [LARGE SCALE GENOMIC DNA]</scope>
    <source>
        <strain evidence="2 3">TWF102</strain>
    </source>
</reference>
<evidence type="ECO:0000256" key="1">
    <source>
        <dbReference type="SAM" id="MobiDB-lite"/>
    </source>
</evidence>
<sequence>MASLRYVFHRQKQTDGQPSGSGTGESVFPQYLTLTQFSFRSWLAGRAPSPVVPSTSEHHPMPVGKVEEGGTPQRCLHVDSQASPKAMQCDELEKKTQTSHAEDPKKTKYLRMRMRSDPKKKAIRTFSGFTVSANKQVTPKLPPKI</sequence>
<feature type="region of interest" description="Disordered" evidence="1">
    <location>
        <begin position="48"/>
        <end position="107"/>
    </location>
</feature>
<dbReference type="AlphaFoldDB" id="A0A7C8IYI3"/>
<feature type="region of interest" description="Disordered" evidence="1">
    <location>
        <begin position="1"/>
        <end position="24"/>
    </location>
</feature>
<dbReference type="Proteomes" id="UP000475325">
    <property type="component" value="Unassembled WGS sequence"/>
</dbReference>
<evidence type="ECO:0000313" key="2">
    <source>
        <dbReference type="EMBL" id="KAF3077998.1"/>
    </source>
</evidence>
<name>A0A7C8IYI3_ORBOL</name>
<feature type="compositionally biased region" description="Basic and acidic residues" evidence="1">
    <location>
        <begin position="91"/>
        <end position="106"/>
    </location>
</feature>
<feature type="compositionally biased region" description="Basic and acidic residues" evidence="1">
    <location>
        <begin position="56"/>
        <end position="68"/>
    </location>
</feature>
<proteinExistence type="predicted"/>
<dbReference type="EMBL" id="WIQW01000191">
    <property type="protein sequence ID" value="KAF3077998.1"/>
    <property type="molecule type" value="Genomic_DNA"/>
</dbReference>
<comment type="caution">
    <text evidence="2">The sequence shown here is derived from an EMBL/GenBank/DDBJ whole genome shotgun (WGS) entry which is preliminary data.</text>
</comment>
<protein>
    <submittedName>
        <fullName evidence="2">Uncharacterized protein</fullName>
    </submittedName>
</protein>
<evidence type="ECO:0000313" key="3">
    <source>
        <dbReference type="Proteomes" id="UP000475325"/>
    </source>
</evidence>
<gene>
    <name evidence="2" type="ORF">TWF102_004018</name>
</gene>